<dbReference type="PANTHER" id="PTHR46577">
    <property type="entry name" value="HTH-TYPE TRANSCRIPTIONAL REGULATORY PROTEIN GABR"/>
    <property type="match status" value="1"/>
</dbReference>
<dbReference type="InterPro" id="IPR015422">
    <property type="entry name" value="PyrdxlP-dep_Trfase_small"/>
</dbReference>
<dbReference type="Proteomes" id="UP000193487">
    <property type="component" value="Unassembled WGS sequence"/>
</dbReference>
<dbReference type="AlphaFoldDB" id="A0A1X1YGH3"/>
<dbReference type="SUPFAM" id="SSF53383">
    <property type="entry name" value="PLP-dependent transferases"/>
    <property type="match status" value="1"/>
</dbReference>
<accession>A0A1X1YGH3</accession>
<dbReference type="EMBL" id="LQPE01000018">
    <property type="protein sequence ID" value="ORW10125.1"/>
    <property type="molecule type" value="Genomic_DNA"/>
</dbReference>
<dbReference type="InterPro" id="IPR051446">
    <property type="entry name" value="HTH_trans_reg/aminotransferase"/>
</dbReference>
<dbReference type="Gene3D" id="3.90.1150.10">
    <property type="entry name" value="Aspartate Aminotransferase, domain 1"/>
    <property type="match status" value="1"/>
</dbReference>
<dbReference type="RefSeq" id="WP_045379852.1">
    <property type="nucleotide sequence ID" value="NZ_BBKA01000062.1"/>
</dbReference>
<evidence type="ECO:0000313" key="1">
    <source>
        <dbReference type="EMBL" id="ORW10125.1"/>
    </source>
</evidence>
<evidence type="ECO:0000313" key="2">
    <source>
        <dbReference type="Proteomes" id="UP000193487"/>
    </source>
</evidence>
<gene>
    <name evidence="1" type="ORF">AWC14_20645</name>
</gene>
<evidence type="ECO:0008006" key="3">
    <source>
        <dbReference type="Google" id="ProtNLM"/>
    </source>
</evidence>
<dbReference type="InterPro" id="IPR015424">
    <property type="entry name" value="PyrdxlP-dep_Trfase"/>
</dbReference>
<sequence length="117" mass="12624">MRRRYLSRRNALLRALGSYLPQVTLLGAAAGVHLTVQFPAGYPVEELVRRAAGLRVRVEPLTPFYADRAAAPPGLILGYANLAESEIVTGIAKLGAVARLDAGTPDRLDCLGDRVRE</sequence>
<organism evidence="1 2">
    <name type="scientific">Mycobacterium kyorinense</name>
    <dbReference type="NCBI Taxonomy" id="487514"/>
    <lineage>
        <taxon>Bacteria</taxon>
        <taxon>Bacillati</taxon>
        <taxon>Actinomycetota</taxon>
        <taxon>Actinomycetes</taxon>
        <taxon>Mycobacteriales</taxon>
        <taxon>Mycobacteriaceae</taxon>
        <taxon>Mycobacterium</taxon>
    </lineage>
</organism>
<keyword evidence="2" id="KW-1185">Reference proteome</keyword>
<reference evidence="1 2" key="1">
    <citation type="submission" date="2016-01" db="EMBL/GenBank/DDBJ databases">
        <title>The new phylogeny of the genus Mycobacterium.</title>
        <authorList>
            <person name="Tarcisio F."/>
            <person name="Conor M."/>
            <person name="Antonella G."/>
            <person name="Elisabetta G."/>
            <person name="Giulia F.S."/>
            <person name="Sara T."/>
            <person name="Anna F."/>
            <person name="Clotilde B."/>
            <person name="Roberto B."/>
            <person name="Veronica D.S."/>
            <person name="Fabio R."/>
            <person name="Monica P."/>
            <person name="Olivier J."/>
            <person name="Enrico T."/>
            <person name="Nicola S."/>
        </authorList>
    </citation>
    <scope>NUCLEOTIDE SEQUENCE [LARGE SCALE GENOMIC DNA]</scope>
    <source>
        <strain evidence="1 2">DSM 45166</strain>
    </source>
</reference>
<dbReference type="OrthoDB" id="199743at2"/>
<dbReference type="PANTHER" id="PTHR46577:SF1">
    <property type="entry name" value="HTH-TYPE TRANSCRIPTIONAL REGULATORY PROTEIN GABR"/>
    <property type="match status" value="1"/>
</dbReference>
<name>A0A1X1YGH3_9MYCO</name>
<protein>
    <recommendedName>
        <fullName evidence="3">Aminotransferase class I/classII domain-containing protein</fullName>
    </recommendedName>
</protein>
<proteinExistence type="predicted"/>
<comment type="caution">
    <text evidence="1">The sequence shown here is derived from an EMBL/GenBank/DDBJ whole genome shotgun (WGS) entry which is preliminary data.</text>
</comment>